<dbReference type="KEGG" id="mdm:103406180"/>
<gene>
    <name evidence="3" type="ORF">DVH24_009816</name>
</gene>
<evidence type="ECO:0000256" key="1">
    <source>
        <dbReference type="SAM" id="Phobius"/>
    </source>
</evidence>
<accession>A0A498KPY5</accession>
<dbReference type="Proteomes" id="UP000290289">
    <property type="component" value="Chromosome 1"/>
</dbReference>
<dbReference type="Pfam" id="PF03168">
    <property type="entry name" value="LEA_2"/>
    <property type="match status" value="1"/>
</dbReference>
<dbReference type="Gene3D" id="2.60.40.1820">
    <property type="match status" value="1"/>
</dbReference>
<feature type="transmembrane region" description="Helical" evidence="1">
    <location>
        <begin position="36"/>
        <end position="62"/>
    </location>
</feature>
<dbReference type="SUPFAM" id="SSF117070">
    <property type="entry name" value="LEA14-like"/>
    <property type="match status" value="1"/>
</dbReference>
<dbReference type="EMBL" id="RDQH01000327">
    <property type="protein sequence ID" value="RXI07785.1"/>
    <property type="molecule type" value="Genomic_DNA"/>
</dbReference>
<dbReference type="AlphaFoldDB" id="A0A498KPY5"/>
<keyword evidence="4" id="KW-1185">Reference proteome</keyword>
<name>A0A498KPY5_MALDO</name>
<dbReference type="OrthoDB" id="764273at2759"/>
<evidence type="ECO:0000313" key="3">
    <source>
        <dbReference type="EMBL" id="RXI07785.1"/>
    </source>
</evidence>
<proteinExistence type="predicted"/>
<comment type="caution">
    <text evidence="3">The sequence shown here is derived from an EMBL/GenBank/DDBJ whole genome shotgun (WGS) entry which is preliminary data.</text>
</comment>
<dbReference type="PANTHER" id="PTHR31852">
    <property type="entry name" value="LATE EMBRYOGENESIS ABUNDANT (LEA) HYDROXYPROLINE-RICH GLYCOPROTEIN FAMILY"/>
    <property type="match status" value="1"/>
</dbReference>
<dbReference type="InterPro" id="IPR055301">
    <property type="entry name" value="Lea14-like_2"/>
</dbReference>
<evidence type="ECO:0000313" key="4">
    <source>
        <dbReference type="Proteomes" id="UP000290289"/>
    </source>
</evidence>
<reference evidence="3 4" key="1">
    <citation type="submission" date="2018-10" db="EMBL/GenBank/DDBJ databases">
        <title>A high-quality apple genome assembly.</title>
        <authorList>
            <person name="Hu J."/>
        </authorList>
    </citation>
    <scope>NUCLEOTIDE SEQUENCE [LARGE SCALE GENOMIC DNA]</scope>
    <source>
        <strain evidence="4">cv. HFTH1</strain>
        <tissue evidence="3">Young leaf</tissue>
    </source>
</reference>
<keyword evidence="1" id="KW-1133">Transmembrane helix</keyword>
<evidence type="ECO:0000259" key="2">
    <source>
        <dbReference type="Pfam" id="PF03168"/>
    </source>
</evidence>
<organism evidence="3 4">
    <name type="scientific">Malus domestica</name>
    <name type="common">Apple</name>
    <name type="synonym">Pyrus malus</name>
    <dbReference type="NCBI Taxonomy" id="3750"/>
    <lineage>
        <taxon>Eukaryota</taxon>
        <taxon>Viridiplantae</taxon>
        <taxon>Streptophyta</taxon>
        <taxon>Embryophyta</taxon>
        <taxon>Tracheophyta</taxon>
        <taxon>Spermatophyta</taxon>
        <taxon>Magnoliopsida</taxon>
        <taxon>eudicotyledons</taxon>
        <taxon>Gunneridae</taxon>
        <taxon>Pentapetalae</taxon>
        <taxon>rosids</taxon>
        <taxon>fabids</taxon>
        <taxon>Rosales</taxon>
        <taxon>Rosaceae</taxon>
        <taxon>Amygdaloideae</taxon>
        <taxon>Maleae</taxon>
        <taxon>Malus</taxon>
    </lineage>
</organism>
<dbReference type="InterPro" id="IPR004864">
    <property type="entry name" value="LEA_2"/>
</dbReference>
<keyword evidence="1" id="KW-0472">Membrane</keyword>
<sequence length="220" mass="24494">MVDGEQVRPLAPAAIHPSSDADEAAFHLKKVRRRKFIKCCGCITAVILIQAVVIIILAFTVFRVKEPKIKMNKITITRLELINNNTAPKPGSNLSLIADVSVKNPNFASFKYTNTTTTLYYHGVVVGEAHGAPGHAKARRTMRMNITVDMITDRLTSDPNLRADFNSGLMTMSSYSRIPGRVKMLNIIKKHVIVKMNCTMTVNISSQAIQEQKCKRKVKL</sequence>
<feature type="domain" description="Late embryogenesis abundant protein LEA-2 subgroup" evidence="2">
    <location>
        <begin position="100"/>
        <end position="199"/>
    </location>
</feature>
<protein>
    <recommendedName>
        <fullName evidence="2">Late embryogenesis abundant protein LEA-2 subgroup domain-containing protein</fullName>
    </recommendedName>
</protein>
<dbReference type="Gramene" id="mRNA:MD01G0054500">
    <property type="protein sequence ID" value="CDS:MD01G0054500.1"/>
    <property type="gene ID" value="MD01G0054500"/>
</dbReference>
<keyword evidence="1" id="KW-0812">Transmembrane</keyword>